<dbReference type="PANTHER" id="PTHR36974:SF1">
    <property type="entry name" value="DOXX FAMILY MEMBRANE PROTEIN"/>
    <property type="match status" value="1"/>
</dbReference>
<keyword evidence="1" id="KW-1133">Transmembrane helix</keyword>
<evidence type="ECO:0000313" key="3">
    <source>
        <dbReference type="Proteomes" id="UP000290407"/>
    </source>
</evidence>
<reference evidence="2 3" key="1">
    <citation type="submission" date="2019-01" db="EMBL/GenBank/DDBJ databases">
        <title>Spirosoma flava sp. nov., a propanil-degrading bacterium isolated from herbicide-contaminated soil.</title>
        <authorList>
            <person name="Zhang L."/>
            <person name="Jiang J.-D."/>
        </authorList>
    </citation>
    <scope>NUCLEOTIDE SEQUENCE [LARGE SCALE GENOMIC DNA]</scope>
    <source>
        <strain evidence="2 3">TY50</strain>
    </source>
</reference>
<keyword evidence="1" id="KW-0472">Membrane</keyword>
<feature type="transmembrane region" description="Helical" evidence="1">
    <location>
        <begin position="5"/>
        <end position="22"/>
    </location>
</feature>
<sequence length="130" mass="14479">MKNVLLWIMAAFYAGMGGFHLIKPTNYLTMVPDWLPAPMFLVAGSGLVEISLALGLIWAITRRIAAMLIIGMLLVYLLLIHLPQTLHFYQTTDPALGNSVVRIGIQFLLIGWAYQYTKPVTQPVVHLATK</sequence>
<protein>
    <submittedName>
        <fullName evidence="2">DoxX family protein</fullName>
    </submittedName>
</protein>
<keyword evidence="3" id="KW-1185">Reference proteome</keyword>
<feature type="transmembrane region" description="Helical" evidence="1">
    <location>
        <begin position="34"/>
        <end position="57"/>
    </location>
</feature>
<organism evidence="2 3">
    <name type="scientific">Spirosoma sordidisoli</name>
    <dbReference type="NCBI Taxonomy" id="2502893"/>
    <lineage>
        <taxon>Bacteria</taxon>
        <taxon>Pseudomonadati</taxon>
        <taxon>Bacteroidota</taxon>
        <taxon>Cytophagia</taxon>
        <taxon>Cytophagales</taxon>
        <taxon>Cytophagaceae</taxon>
        <taxon>Spirosoma</taxon>
    </lineage>
</organism>
<evidence type="ECO:0000256" key="1">
    <source>
        <dbReference type="SAM" id="Phobius"/>
    </source>
</evidence>
<dbReference type="AlphaFoldDB" id="A0A4Q2UHJ4"/>
<keyword evidence="1" id="KW-0812">Transmembrane</keyword>
<dbReference type="EMBL" id="SBLB01000004">
    <property type="protein sequence ID" value="RYC68873.1"/>
    <property type="molecule type" value="Genomic_DNA"/>
</dbReference>
<dbReference type="RefSeq" id="WP_129602493.1">
    <property type="nucleotide sequence ID" value="NZ_SBLB01000004.1"/>
</dbReference>
<feature type="transmembrane region" description="Helical" evidence="1">
    <location>
        <begin position="64"/>
        <end position="83"/>
    </location>
</feature>
<dbReference type="PANTHER" id="PTHR36974">
    <property type="entry name" value="MEMBRANE PROTEIN-RELATED"/>
    <property type="match status" value="1"/>
</dbReference>
<accession>A0A4Q2UHJ4</accession>
<proteinExistence type="predicted"/>
<dbReference type="Proteomes" id="UP000290407">
    <property type="component" value="Unassembled WGS sequence"/>
</dbReference>
<evidence type="ECO:0000313" key="2">
    <source>
        <dbReference type="EMBL" id="RYC68873.1"/>
    </source>
</evidence>
<gene>
    <name evidence="2" type="ORF">EQG79_15785</name>
</gene>
<comment type="caution">
    <text evidence="2">The sequence shown here is derived from an EMBL/GenBank/DDBJ whole genome shotgun (WGS) entry which is preliminary data.</text>
</comment>
<name>A0A4Q2UHJ4_9BACT</name>